<evidence type="ECO:0000313" key="3">
    <source>
        <dbReference type="Proteomes" id="UP000054226"/>
    </source>
</evidence>
<keyword evidence="1" id="KW-0472">Membrane</keyword>
<keyword evidence="1" id="KW-1133">Transmembrane helix</keyword>
<reference evidence="2 3" key="1">
    <citation type="journal article" date="2013" name="Genome Announc.">
        <title>Draft Genome Sequence of Amycolatopsis decaplanina Strain DSM 44594T.</title>
        <authorList>
            <person name="Kaur N."/>
            <person name="Kumar S."/>
            <person name="Bala M."/>
            <person name="Raghava G.P."/>
            <person name="Mayilraj S."/>
        </authorList>
    </citation>
    <scope>NUCLEOTIDE SEQUENCE [LARGE SCALE GENOMIC DNA]</scope>
    <source>
        <strain evidence="2 3">DSM 44594</strain>
    </source>
</reference>
<keyword evidence="1" id="KW-0812">Transmembrane</keyword>
<dbReference type="RefSeq" id="WP_007032051.1">
    <property type="nucleotide sequence ID" value="NZ_AOHO01000058.1"/>
</dbReference>
<keyword evidence="3" id="KW-1185">Reference proteome</keyword>
<protein>
    <submittedName>
        <fullName evidence="2">Uncharacterized protein</fullName>
    </submittedName>
</protein>
<accession>M2X9C0</accession>
<dbReference type="PATRIC" id="fig|1284240.4.peg.4262"/>
<dbReference type="OrthoDB" id="3638528at2"/>
<dbReference type="Proteomes" id="UP000054226">
    <property type="component" value="Unassembled WGS sequence"/>
</dbReference>
<dbReference type="AlphaFoldDB" id="M2X9C0"/>
<evidence type="ECO:0000256" key="1">
    <source>
        <dbReference type="SAM" id="Phobius"/>
    </source>
</evidence>
<dbReference type="EMBL" id="AOHO01000058">
    <property type="protein sequence ID" value="EME57711.1"/>
    <property type="molecule type" value="Genomic_DNA"/>
</dbReference>
<feature type="transmembrane region" description="Helical" evidence="1">
    <location>
        <begin position="35"/>
        <end position="55"/>
    </location>
</feature>
<proteinExistence type="predicted"/>
<name>M2X9C0_9PSEU</name>
<gene>
    <name evidence="2" type="ORF">H074_21012</name>
</gene>
<comment type="caution">
    <text evidence="2">The sequence shown here is derived from an EMBL/GenBank/DDBJ whole genome shotgun (WGS) entry which is preliminary data.</text>
</comment>
<organism evidence="2 3">
    <name type="scientific">Amycolatopsis decaplanina DSM 44594</name>
    <dbReference type="NCBI Taxonomy" id="1284240"/>
    <lineage>
        <taxon>Bacteria</taxon>
        <taxon>Bacillati</taxon>
        <taxon>Actinomycetota</taxon>
        <taxon>Actinomycetes</taxon>
        <taxon>Pseudonocardiales</taxon>
        <taxon>Pseudonocardiaceae</taxon>
        <taxon>Amycolatopsis</taxon>
    </lineage>
</organism>
<sequence length="78" mass="8517">MQRFAFLFILLGFGSVALTYTDRQFILLMWAEDYQPVLGIVVGVLGVAMLVAGLVRDKKAAQAQPAPVARQAPQEPGR</sequence>
<evidence type="ECO:0000313" key="2">
    <source>
        <dbReference type="EMBL" id="EME57711.1"/>
    </source>
</evidence>